<reference evidence="2 3" key="1">
    <citation type="submission" date="2021-06" db="EMBL/GenBank/DDBJ databases">
        <title>Gemonas diversity in paddy soil.</title>
        <authorList>
            <person name="Liu G."/>
        </authorList>
    </citation>
    <scope>NUCLEOTIDE SEQUENCE [LARGE SCALE GENOMIC DNA]</scope>
    <source>
        <strain evidence="2 3">RG29</strain>
    </source>
</reference>
<evidence type="ECO:0000313" key="3">
    <source>
        <dbReference type="Proteomes" id="UP000683493"/>
    </source>
</evidence>
<gene>
    <name evidence="2" type="ORF">KP005_05995</name>
</gene>
<sequence length="188" mass="20706">MTTLMDRFFLERESAQLVVVDVQDKLCRAMDEKVLGKLTGNISILLDAAAELGIPALATEQYVKGLGETVPSLKGKLCTPSLEKMTFSCCGGEGFLETLEKNGRRQVILTGMETHVCVLQTALELLSRGYVVHLVVDAVMSRKKHNWEIALQTMTQAGAVMTSTESVLFQLLRVAGTEEFKKLSKLVR</sequence>
<dbReference type="PANTHER" id="PTHR14119:SF3">
    <property type="entry name" value="ISOCHORISMATASE DOMAIN-CONTAINING PROTEIN 2"/>
    <property type="match status" value="1"/>
</dbReference>
<evidence type="ECO:0000313" key="2">
    <source>
        <dbReference type="EMBL" id="QWV98832.1"/>
    </source>
</evidence>
<organism evidence="2 3">
    <name type="scientific">Geomonas diazotrophica</name>
    <dbReference type="NCBI Taxonomy" id="2843197"/>
    <lineage>
        <taxon>Bacteria</taxon>
        <taxon>Pseudomonadati</taxon>
        <taxon>Thermodesulfobacteriota</taxon>
        <taxon>Desulfuromonadia</taxon>
        <taxon>Geobacterales</taxon>
        <taxon>Geobacteraceae</taxon>
        <taxon>Geomonas</taxon>
    </lineage>
</organism>
<protein>
    <submittedName>
        <fullName evidence="2">Hydrolase</fullName>
    </submittedName>
</protein>
<keyword evidence="3" id="KW-1185">Reference proteome</keyword>
<dbReference type="Pfam" id="PF00857">
    <property type="entry name" value="Isochorismatase"/>
    <property type="match status" value="1"/>
</dbReference>
<dbReference type="PANTHER" id="PTHR14119">
    <property type="entry name" value="HYDROLASE"/>
    <property type="match status" value="1"/>
</dbReference>
<name>A0ABX8JQC8_9BACT</name>
<feature type="domain" description="Isochorismatase-like" evidence="1">
    <location>
        <begin position="16"/>
        <end position="166"/>
    </location>
</feature>
<evidence type="ECO:0000259" key="1">
    <source>
        <dbReference type="Pfam" id="PF00857"/>
    </source>
</evidence>
<dbReference type="GO" id="GO:0016787">
    <property type="term" value="F:hydrolase activity"/>
    <property type="evidence" value="ECO:0007669"/>
    <property type="project" value="UniProtKB-KW"/>
</dbReference>
<dbReference type="EMBL" id="CP076724">
    <property type="protein sequence ID" value="QWV98832.1"/>
    <property type="molecule type" value="Genomic_DNA"/>
</dbReference>
<accession>A0ABX8JQC8</accession>
<keyword evidence="2" id="KW-0378">Hydrolase</keyword>
<dbReference type="InterPro" id="IPR050993">
    <property type="entry name" value="Isochorismatase_domain"/>
</dbReference>
<dbReference type="InterPro" id="IPR000868">
    <property type="entry name" value="Isochorismatase-like_dom"/>
</dbReference>
<proteinExistence type="predicted"/>
<dbReference type="Proteomes" id="UP000683493">
    <property type="component" value="Chromosome"/>
</dbReference>
<dbReference type="CDD" id="cd01012">
    <property type="entry name" value="YcaC_related"/>
    <property type="match status" value="1"/>
</dbReference>